<keyword evidence="3" id="KW-1185">Reference proteome</keyword>
<accession>A0A2U9C4Y5</accession>
<feature type="region of interest" description="Disordered" evidence="1">
    <location>
        <begin position="1"/>
        <end position="70"/>
    </location>
</feature>
<organism evidence="2 3">
    <name type="scientific">Scophthalmus maximus</name>
    <name type="common">Turbot</name>
    <name type="synonym">Psetta maxima</name>
    <dbReference type="NCBI Taxonomy" id="52904"/>
    <lineage>
        <taxon>Eukaryota</taxon>
        <taxon>Metazoa</taxon>
        <taxon>Chordata</taxon>
        <taxon>Craniata</taxon>
        <taxon>Vertebrata</taxon>
        <taxon>Euteleostomi</taxon>
        <taxon>Actinopterygii</taxon>
        <taxon>Neopterygii</taxon>
        <taxon>Teleostei</taxon>
        <taxon>Neoteleostei</taxon>
        <taxon>Acanthomorphata</taxon>
        <taxon>Carangaria</taxon>
        <taxon>Pleuronectiformes</taxon>
        <taxon>Pleuronectoidei</taxon>
        <taxon>Scophthalmidae</taxon>
        <taxon>Scophthalmus</taxon>
    </lineage>
</organism>
<feature type="region of interest" description="Disordered" evidence="1">
    <location>
        <begin position="112"/>
        <end position="150"/>
    </location>
</feature>
<evidence type="ECO:0000313" key="3">
    <source>
        <dbReference type="Proteomes" id="UP000246464"/>
    </source>
</evidence>
<feature type="compositionally biased region" description="Polar residues" evidence="1">
    <location>
        <begin position="39"/>
        <end position="49"/>
    </location>
</feature>
<dbReference type="AlphaFoldDB" id="A0A2U9C4Y5"/>
<evidence type="ECO:0000256" key="1">
    <source>
        <dbReference type="SAM" id="MobiDB-lite"/>
    </source>
</evidence>
<protein>
    <submittedName>
        <fullName evidence="2">Uncharacterized protein</fullName>
    </submittedName>
</protein>
<proteinExistence type="predicted"/>
<gene>
    <name evidence="2" type="ORF">SMAX5B_007852</name>
</gene>
<name>A0A2U9C4Y5_SCOMX</name>
<dbReference type="Proteomes" id="UP000246464">
    <property type="component" value="Chromosome 12"/>
</dbReference>
<reference evidence="2 3" key="1">
    <citation type="submission" date="2017-12" db="EMBL/GenBank/DDBJ databases">
        <title>Integrating genomic resources of turbot (Scophthalmus maximus) in depth evaluation of genetic and physical mapping variation across individuals.</title>
        <authorList>
            <person name="Martinez P."/>
        </authorList>
    </citation>
    <scope>NUCLEOTIDE SEQUENCE [LARGE SCALE GENOMIC DNA]</scope>
</reference>
<sequence length="150" mass="16312">MCRVQQGAGGQWDEWQINNVTRAVAPQTEKEKDVPVHHSSPSTRKNCGTRTAVDGGVRRDSFPHPGVSRSRRECSRAASPLLSVCAFCSELRPRGGAWREAAGAPLPARCGASRGGVRGLRRGPQEGPVPSHFLQAKPHDRMSFPKCQHP</sequence>
<evidence type="ECO:0000313" key="2">
    <source>
        <dbReference type="EMBL" id="AWP11468.1"/>
    </source>
</evidence>
<dbReference type="EMBL" id="CP026254">
    <property type="protein sequence ID" value="AWP11468.1"/>
    <property type="molecule type" value="Genomic_DNA"/>
</dbReference>